<dbReference type="Pfam" id="PF14191">
    <property type="entry name" value="YodL"/>
    <property type="match status" value="1"/>
</dbReference>
<keyword evidence="3" id="KW-1185">Reference proteome</keyword>
<reference evidence="2 3" key="1">
    <citation type="journal article" date="2021" name="Sci. Rep.">
        <title>The distribution of antibiotic resistance genes in chicken gut microbiota commensals.</title>
        <authorList>
            <person name="Juricova H."/>
            <person name="Matiasovicova J."/>
            <person name="Kubasova T."/>
            <person name="Cejkova D."/>
            <person name="Rychlik I."/>
        </authorList>
    </citation>
    <scope>NUCLEOTIDE SEQUENCE [LARGE SCALE GENOMIC DNA]</scope>
    <source>
        <strain evidence="2 3">An431b</strain>
    </source>
</reference>
<dbReference type="Proteomes" id="UP000729290">
    <property type="component" value="Unassembled WGS sequence"/>
</dbReference>
<feature type="domain" description="YodL-like" evidence="1">
    <location>
        <begin position="23"/>
        <end position="117"/>
    </location>
</feature>
<dbReference type="RefSeq" id="WP_205133861.1">
    <property type="nucleotide sequence ID" value="NZ_JACSNT010000009.1"/>
</dbReference>
<protein>
    <recommendedName>
        <fullName evidence="1">YodL-like domain-containing protein</fullName>
    </recommendedName>
</protein>
<evidence type="ECO:0000313" key="2">
    <source>
        <dbReference type="EMBL" id="MBM6878107.1"/>
    </source>
</evidence>
<name>A0ABS2GAB6_9FIRM</name>
<evidence type="ECO:0000313" key="3">
    <source>
        <dbReference type="Proteomes" id="UP000729290"/>
    </source>
</evidence>
<dbReference type="InterPro" id="IPR025923">
    <property type="entry name" value="YodL-like_dom"/>
</dbReference>
<comment type="caution">
    <text evidence="2">The sequence shown here is derived from an EMBL/GenBank/DDBJ whole genome shotgun (WGS) entry which is preliminary data.</text>
</comment>
<organism evidence="2 3">
    <name type="scientific">Anaerotignum lactatifermentans</name>
    <dbReference type="NCBI Taxonomy" id="160404"/>
    <lineage>
        <taxon>Bacteria</taxon>
        <taxon>Bacillati</taxon>
        <taxon>Bacillota</taxon>
        <taxon>Clostridia</taxon>
        <taxon>Lachnospirales</taxon>
        <taxon>Anaerotignaceae</taxon>
        <taxon>Anaerotignum</taxon>
    </lineage>
</organism>
<accession>A0ABS2GAB6</accession>
<sequence>MSEGIIERCLSYYSGLIHPVYEQYKLKNDAKYAIQRFCSLGLLSEYSIRPAVSDYDLYERGALVGSDSLEKLTEAMIAKKNERRNNSVSAGDVIKIYRASARYFYYVNPVGLQQLNAF</sequence>
<dbReference type="EMBL" id="JACSNV010000010">
    <property type="protein sequence ID" value="MBM6878107.1"/>
    <property type="molecule type" value="Genomic_DNA"/>
</dbReference>
<evidence type="ECO:0000259" key="1">
    <source>
        <dbReference type="Pfam" id="PF14191"/>
    </source>
</evidence>
<proteinExistence type="predicted"/>
<gene>
    <name evidence="2" type="ORF">H9X83_08020</name>
</gene>